<gene>
    <name evidence="3" type="ORF">CLORY_32290</name>
</gene>
<comment type="caution">
    <text evidence="3">The sequence shown here is derived from an EMBL/GenBank/DDBJ whole genome shotgun (WGS) entry which is preliminary data.</text>
</comment>
<keyword evidence="1" id="KW-0812">Transmembrane</keyword>
<evidence type="ECO:0000256" key="1">
    <source>
        <dbReference type="SAM" id="Phobius"/>
    </source>
</evidence>
<evidence type="ECO:0000259" key="2">
    <source>
        <dbReference type="Pfam" id="PF02517"/>
    </source>
</evidence>
<feature type="domain" description="CAAX prenyl protease 2/Lysostaphin resistance protein A-like" evidence="2">
    <location>
        <begin position="115"/>
        <end position="208"/>
    </location>
</feature>
<organism evidence="3 4">
    <name type="scientific">Clostridium oryzae</name>
    <dbReference type="NCBI Taxonomy" id="1450648"/>
    <lineage>
        <taxon>Bacteria</taxon>
        <taxon>Bacillati</taxon>
        <taxon>Bacillota</taxon>
        <taxon>Clostridia</taxon>
        <taxon>Eubacteriales</taxon>
        <taxon>Clostridiaceae</taxon>
        <taxon>Clostridium</taxon>
    </lineage>
</organism>
<dbReference type="GO" id="GO:0080120">
    <property type="term" value="P:CAAX-box protein maturation"/>
    <property type="evidence" value="ECO:0007669"/>
    <property type="project" value="UniProtKB-ARBA"/>
</dbReference>
<dbReference type="EMBL" id="MZGV01000042">
    <property type="protein sequence ID" value="OPJ59582.1"/>
    <property type="molecule type" value="Genomic_DNA"/>
</dbReference>
<feature type="transmembrane region" description="Helical" evidence="1">
    <location>
        <begin position="20"/>
        <end position="49"/>
    </location>
</feature>
<protein>
    <submittedName>
        <fullName evidence="3">CAAX amino terminal protease self-immunity</fullName>
    </submittedName>
</protein>
<dbReference type="PANTHER" id="PTHR43592">
    <property type="entry name" value="CAAX AMINO TERMINAL PROTEASE"/>
    <property type="match status" value="1"/>
</dbReference>
<dbReference type="GO" id="GO:0004175">
    <property type="term" value="F:endopeptidase activity"/>
    <property type="evidence" value="ECO:0007669"/>
    <property type="project" value="UniProtKB-ARBA"/>
</dbReference>
<dbReference type="GO" id="GO:0006508">
    <property type="term" value="P:proteolysis"/>
    <property type="evidence" value="ECO:0007669"/>
    <property type="project" value="UniProtKB-KW"/>
</dbReference>
<proteinExistence type="predicted"/>
<keyword evidence="1" id="KW-1133">Transmembrane helix</keyword>
<evidence type="ECO:0000313" key="4">
    <source>
        <dbReference type="Proteomes" id="UP000190080"/>
    </source>
</evidence>
<feature type="transmembrane region" description="Helical" evidence="1">
    <location>
        <begin position="196"/>
        <end position="217"/>
    </location>
</feature>
<keyword evidence="4" id="KW-1185">Reference proteome</keyword>
<dbReference type="STRING" id="1450648.CLORY_32290"/>
<reference evidence="3 4" key="1">
    <citation type="submission" date="2017-03" db="EMBL/GenBank/DDBJ databases">
        <title>Genome sequence of Clostridium oryzae DSM 28571.</title>
        <authorList>
            <person name="Poehlein A."/>
            <person name="Daniel R."/>
        </authorList>
    </citation>
    <scope>NUCLEOTIDE SEQUENCE [LARGE SCALE GENOMIC DNA]</scope>
    <source>
        <strain evidence="3 4">DSM 28571</strain>
    </source>
</reference>
<dbReference type="OrthoDB" id="1920310at2"/>
<name>A0A1V4IHV6_9CLOT</name>
<dbReference type="PANTHER" id="PTHR43592:SF15">
    <property type="entry name" value="CAAX AMINO TERMINAL PROTEASE FAMILY PROTEIN"/>
    <property type="match status" value="1"/>
</dbReference>
<dbReference type="RefSeq" id="WP_139376068.1">
    <property type="nucleotide sequence ID" value="NZ_MZGV01000042.1"/>
</dbReference>
<keyword evidence="3" id="KW-0378">Hydrolase</keyword>
<keyword evidence="3" id="KW-0645">Protease</keyword>
<dbReference type="Pfam" id="PF02517">
    <property type="entry name" value="Rce1-like"/>
    <property type="match status" value="1"/>
</dbReference>
<accession>A0A1V4IHV6</accession>
<dbReference type="InterPro" id="IPR003675">
    <property type="entry name" value="Rce1/LyrA-like_dom"/>
</dbReference>
<evidence type="ECO:0000313" key="3">
    <source>
        <dbReference type="EMBL" id="OPJ59582.1"/>
    </source>
</evidence>
<dbReference type="AlphaFoldDB" id="A0A1V4IHV6"/>
<dbReference type="Proteomes" id="UP000190080">
    <property type="component" value="Unassembled WGS sequence"/>
</dbReference>
<feature type="transmembrane region" description="Helical" evidence="1">
    <location>
        <begin position="74"/>
        <end position="93"/>
    </location>
</feature>
<feature type="transmembrane region" description="Helical" evidence="1">
    <location>
        <begin position="171"/>
        <end position="189"/>
    </location>
</feature>
<sequence>MEKNQRNIQTKRRLLAETLIVIIITILLFLIFNKFSSIIPVIPAIYLLIEKRKRHRSWSDIGFKIKNIFSDLRMNWYLVLLVGVISPLLTFMIGKYCIPGFTDHVKSRLPMDINVIAPTIITITISTFLEEVIFRGFLQGRLEWFIPPTKSIIISSCIFTLMHYSSGSIPIVALDMLGIFVDSIIYGIIFTKTKNLFASWIGHYLSDLIGIVCLFFLI</sequence>
<keyword evidence="1" id="KW-0472">Membrane</keyword>